<dbReference type="OrthoDB" id="68483at2759"/>
<keyword evidence="6" id="KW-0732">Signal</keyword>
<evidence type="ECO:0000256" key="5">
    <source>
        <dbReference type="ARBA" id="ARBA00022840"/>
    </source>
</evidence>
<comment type="caution">
    <text evidence="8">The sequence shown here is derived from an EMBL/GenBank/DDBJ whole genome shotgun (WGS) entry which is preliminary data.</text>
</comment>
<dbReference type="GO" id="GO:0005524">
    <property type="term" value="F:ATP binding"/>
    <property type="evidence" value="ECO:0007669"/>
    <property type="project" value="UniProtKB-KW"/>
</dbReference>
<organism evidence="8 9">
    <name type="scientific">Dimargaris verticillata</name>
    <dbReference type="NCBI Taxonomy" id="2761393"/>
    <lineage>
        <taxon>Eukaryota</taxon>
        <taxon>Fungi</taxon>
        <taxon>Fungi incertae sedis</taxon>
        <taxon>Zoopagomycota</taxon>
        <taxon>Kickxellomycotina</taxon>
        <taxon>Dimargaritomycetes</taxon>
        <taxon>Dimargaritales</taxon>
        <taxon>Dimargaritaceae</taxon>
        <taxon>Dimargaris</taxon>
    </lineage>
</organism>
<evidence type="ECO:0000256" key="1">
    <source>
        <dbReference type="ARBA" id="ARBA00022527"/>
    </source>
</evidence>
<proteinExistence type="predicted"/>
<keyword evidence="4" id="KW-0418">Kinase</keyword>
<feature type="signal peptide" evidence="6">
    <location>
        <begin position="1"/>
        <end position="20"/>
    </location>
</feature>
<dbReference type="Proteomes" id="UP001151582">
    <property type="component" value="Unassembled WGS sequence"/>
</dbReference>
<keyword evidence="2" id="KW-0808">Transferase</keyword>
<sequence length="201" mass="22680">QRRASLQVTSLLRLAPDALASPVLAQPTEVQLDHPASPTPSYHGITKAIDLWAMGVTLYCLVYGRCPFIADTEYELFQIIPHQELEFPDEVRGAGAQVPDGLKDLIRGLMDKDYTHRLTIDQVKRHPWVVEGLEDGHRWAERTDPHGQYPEVEVSSHDISNALVPLYQWPKRLGQGIRRMSLSVVNSLKGWRGKKKSSPEL</sequence>
<gene>
    <name evidence="8" type="ORF">H4R34_004869</name>
</gene>
<evidence type="ECO:0000256" key="3">
    <source>
        <dbReference type="ARBA" id="ARBA00022741"/>
    </source>
</evidence>
<dbReference type="GO" id="GO:0004674">
    <property type="term" value="F:protein serine/threonine kinase activity"/>
    <property type="evidence" value="ECO:0007669"/>
    <property type="project" value="UniProtKB-KW"/>
</dbReference>
<dbReference type="EMBL" id="JANBQB010000714">
    <property type="protein sequence ID" value="KAJ1974043.1"/>
    <property type="molecule type" value="Genomic_DNA"/>
</dbReference>
<name>A0A9W8AZU5_9FUNG</name>
<evidence type="ECO:0000259" key="7">
    <source>
        <dbReference type="PROSITE" id="PS50011"/>
    </source>
</evidence>
<accession>A0A9W8AZU5</accession>
<dbReference type="AlphaFoldDB" id="A0A9W8AZU5"/>
<dbReference type="InterPro" id="IPR011009">
    <property type="entry name" value="Kinase-like_dom_sf"/>
</dbReference>
<dbReference type="SUPFAM" id="SSF56112">
    <property type="entry name" value="Protein kinase-like (PK-like)"/>
    <property type="match status" value="1"/>
</dbReference>
<dbReference type="InterPro" id="IPR000719">
    <property type="entry name" value="Prot_kinase_dom"/>
</dbReference>
<keyword evidence="9" id="KW-1185">Reference proteome</keyword>
<reference evidence="8" key="1">
    <citation type="submission" date="2022-07" db="EMBL/GenBank/DDBJ databases">
        <title>Phylogenomic reconstructions and comparative analyses of Kickxellomycotina fungi.</title>
        <authorList>
            <person name="Reynolds N.K."/>
            <person name="Stajich J.E."/>
            <person name="Barry K."/>
            <person name="Grigoriev I.V."/>
            <person name="Crous P."/>
            <person name="Smith M.E."/>
        </authorList>
    </citation>
    <scope>NUCLEOTIDE SEQUENCE</scope>
    <source>
        <strain evidence="8">RSA 567</strain>
    </source>
</reference>
<feature type="domain" description="Protein kinase" evidence="7">
    <location>
        <begin position="1"/>
        <end position="129"/>
    </location>
</feature>
<evidence type="ECO:0000256" key="6">
    <source>
        <dbReference type="SAM" id="SignalP"/>
    </source>
</evidence>
<dbReference type="PANTHER" id="PTHR24350">
    <property type="entry name" value="SERINE/THREONINE-PROTEIN KINASE IAL-RELATED"/>
    <property type="match status" value="1"/>
</dbReference>
<dbReference type="InterPro" id="IPR030616">
    <property type="entry name" value="Aur-like"/>
</dbReference>
<dbReference type="Gene3D" id="1.10.510.10">
    <property type="entry name" value="Transferase(Phosphotransferase) domain 1"/>
    <property type="match status" value="1"/>
</dbReference>
<dbReference type="Pfam" id="PF00069">
    <property type="entry name" value="Pkinase"/>
    <property type="match status" value="1"/>
</dbReference>
<evidence type="ECO:0000256" key="4">
    <source>
        <dbReference type="ARBA" id="ARBA00022777"/>
    </source>
</evidence>
<evidence type="ECO:0000313" key="8">
    <source>
        <dbReference type="EMBL" id="KAJ1974043.1"/>
    </source>
</evidence>
<feature type="non-terminal residue" evidence="8">
    <location>
        <position position="1"/>
    </location>
</feature>
<keyword evidence="3" id="KW-0547">Nucleotide-binding</keyword>
<keyword evidence="1" id="KW-0723">Serine/threonine-protein kinase</keyword>
<feature type="chain" id="PRO_5040938163" description="Protein kinase domain-containing protein" evidence="6">
    <location>
        <begin position="21"/>
        <end position="201"/>
    </location>
</feature>
<evidence type="ECO:0000313" key="9">
    <source>
        <dbReference type="Proteomes" id="UP001151582"/>
    </source>
</evidence>
<protein>
    <recommendedName>
        <fullName evidence="7">Protein kinase domain-containing protein</fullName>
    </recommendedName>
</protein>
<keyword evidence="5" id="KW-0067">ATP-binding</keyword>
<evidence type="ECO:0000256" key="2">
    <source>
        <dbReference type="ARBA" id="ARBA00022679"/>
    </source>
</evidence>
<dbReference type="PROSITE" id="PS50011">
    <property type="entry name" value="PROTEIN_KINASE_DOM"/>
    <property type="match status" value="1"/>
</dbReference>